<proteinExistence type="predicted"/>
<dbReference type="KEGG" id="scib:HUG20_11440"/>
<dbReference type="Proteomes" id="UP000595349">
    <property type="component" value="Chromosome"/>
</dbReference>
<feature type="transmembrane region" description="Helical" evidence="1">
    <location>
        <begin position="56"/>
        <end position="78"/>
    </location>
</feature>
<organism evidence="2 3">
    <name type="scientific">Salicibibacter cibi</name>
    <dbReference type="NCBI Taxonomy" id="2743001"/>
    <lineage>
        <taxon>Bacteria</taxon>
        <taxon>Bacillati</taxon>
        <taxon>Bacillota</taxon>
        <taxon>Bacilli</taxon>
        <taxon>Bacillales</taxon>
        <taxon>Bacillaceae</taxon>
        <taxon>Salicibibacter</taxon>
    </lineage>
</organism>
<accession>A0A7T6ZBG7</accession>
<keyword evidence="1" id="KW-0472">Membrane</keyword>
<evidence type="ECO:0000313" key="3">
    <source>
        <dbReference type="Proteomes" id="UP000595349"/>
    </source>
</evidence>
<protein>
    <submittedName>
        <fullName evidence="2">AAA family ATPase</fullName>
    </submittedName>
</protein>
<dbReference type="EMBL" id="CP054706">
    <property type="protein sequence ID" value="QQK80445.1"/>
    <property type="molecule type" value="Genomic_DNA"/>
</dbReference>
<keyword evidence="3" id="KW-1185">Reference proteome</keyword>
<dbReference type="AlphaFoldDB" id="A0A7T6ZBG7"/>
<dbReference type="RefSeq" id="WP_200084817.1">
    <property type="nucleotide sequence ID" value="NZ_CP054706.1"/>
</dbReference>
<name>A0A7T6ZBG7_9BACI</name>
<dbReference type="SUPFAM" id="SSF52540">
    <property type="entry name" value="P-loop containing nucleoside triphosphate hydrolases"/>
    <property type="match status" value="1"/>
</dbReference>
<gene>
    <name evidence="2" type="ORF">HUG20_11440</name>
</gene>
<evidence type="ECO:0000313" key="2">
    <source>
        <dbReference type="EMBL" id="QQK80445.1"/>
    </source>
</evidence>
<keyword evidence="1" id="KW-0812">Transmembrane</keyword>
<dbReference type="Gene3D" id="3.40.50.300">
    <property type="entry name" value="P-loop containing nucleotide triphosphate hydrolases"/>
    <property type="match status" value="1"/>
</dbReference>
<sequence length="237" mass="27292">MSNHPHIYEFIGMPGSGKTTVAGHVINHLKADGYSVPSIKEIIKVRTFKLNRPSQLIKYISFFFFCLVNVLLFYKVLTFSSSVKPRNTESYIYSIVLMRHLYYIRTLKKKNYDIIIMDEGTLQYVWSIVLSGDSFSKARLTKLVRALSKKNDVNLLFMSFDAKSAADRVKKRNLKSGRINLLSSQKLESLLTYHQKSMDIILENINQIKPSLKRIKGGKPINEKVHTVLNIVEFNIK</sequence>
<evidence type="ECO:0000256" key="1">
    <source>
        <dbReference type="SAM" id="Phobius"/>
    </source>
</evidence>
<keyword evidence="1" id="KW-1133">Transmembrane helix</keyword>
<dbReference type="InterPro" id="IPR027417">
    <property type="entry name" value="P-loop_NTPase"/>
</dbReference>
<reference evidence="2 3" key="1">
    <citation type="submission" date="2020-06" db="EMBL/GenBank/DDBJ databases">
        <title>Genomic analysis of Salicibibacter sp. NKC21-4.</title>
        <authorList>
            <person name="Oh Y.J."/>
        </authorList>
    </citation>
    <scope>NUCLEOTIDE SEQUENCE [LARGE SCALE GENOMIC DNA]</scope>
    <source>
        <strain evidence="2 3">NKC21-4</strain>
    </source>
</reference>